<evidence type="ECO:0000313" key="2">
    <source>
        <dbReference type="EMBL" id="KAF5311099.1"/>
    </source>
</evidence>
<evidence type="ECO:0000256" key="1">
    <source>
        <dbReference type="SAM" id="MobiDB-lite"/>
    </source>
</evidence>
<name>A0A8H5ESU6_9AGAR</name>
<accession>A0A8H5ESU6</accession>
<dbReference type="OrthoDB" id="3265369at2759"/>
<feature type="compositionally biased region" description="Low complexity" evidence="1">
    <location>
        <begin position="130"/>
        <end position="142"/>
    </location>
</feature>
<dbReference type="EMBL" id="JAACJJ010000057">
    <property type="protein sequence ID" value="KAF5311099.1"/>
    <property type="molecule type" value="Genomic_DNA"/>
</dbReference>
<feature type="region of interest" description="Disordered" evidence="1">
    <location>
        <begin position="79"/>
        <end position="186"/>
    </location>
</feature>
<sequence>MSSTRSFTVFQDAPAEAAQPKVSRPKAMTLRSHRLNMADDGAVGGGEVGAILNKENLDPFTGDRVGAATSAAKKRKVLAAKTVAPSTAPSKVKKPVAGSEQKKRKALTTTSSKTSSTTPSEPEQKKRKALATTSSKAISTAANTIKNVKPKKETKGSTTTKKRTTVKKVSPMPPVNEEDEAEKEKMAQAEIDSRVYDLTVKPLADVSEAYDAADVFGGVSASSRPKFGTFKAASVEPEMRDYCFPPKEVVRRTSVARFRAASEGIPDHQPAFSTPERKKIYAAFTFSSPPRQANGDFV</sequence>
<feature type="region of interest" description="Disordered" evidence="1">
    <location>
        <begin position="1"/>
        <end position="26"/>
    </location>
</feature>
<evidence type="ECO:0000313" key="3">
    <source>
        <dbReference type="Proteomes" id="UP000567179"/>
    </source>
</evidence>
<dbReference type="AlphaFoldDB" id="A0A8H5ESU6"/>
<dbReference type="Proteomes" id="UP000567179">
    <property type="component" value="Unassembled WGS sequence"/>
</dbReference>
<feature type="compositionally biased region" description="Low complexity" evidence="1">
    <location>
        <begin position="108"/>
        <end position="120"/>
    </location>
</feature>
<comment type="caution">
    <text evidence="2">The sequence shown here is derived from an EMBL/GenBank/DDBJ whole genome shotgun (WGS) entry which is preliminary data.</text>
</comment>
<protein>
    <submittedName>
        <fullName evidence="2">Uncharacterized protein</fullName>
    </submittedName>
</protein>
<keyword evidence="3" id="KW-1185">Reference proteome</keyword>
<reference evidence="2 3" key="1">
    <citation type="journal article" date="2020" name="ISME J.">
        <title>Uncovering the hidden diversity of litter-decomposition mechanisms in mushroom-forming fungi.</title>
        <authorList>
            <person name="Floudas D."/>
            <person name="Bentzer J."/>
            <person name="Ahren D."/>
            <person name="Johansson T."/>
            <person name="Persson P."/>
            <person name="Tunlid A."/>
        </authorList>
    </citation>
    <scope>NUCLEOTIDE SEQUENCE [LARGE SCALE GENOMIC DNA]</scope>
    <source>
        <strain evidence="2 3">CBS 101986</strain>
    </source>
</reference>
<proteinExistence type="predicted"/>
<gene>
    <name evidence="2" type="ORF">D9619_008166</name>
</gene>
<organism evidence="2 3">
    <name type="scientific">Psilocybe cf. subviscida</name>
    <dbReference type="NCBI Taxonomy" id="2480587"/>
    <lineage>
        <taxon>Eukaryota</taxon>
        <taxon>Fungi</taxon>
        <taxon>Dikarya</taxon>
        <taxon>Basidiomycota</taxon>
        <taxon>Agaricomycotina</taxon>
        <taxon>Agaricomycetes</taxon>
        <taxon>Agaricomycetidae</taxon>
        <taxon>Agaricales</taxon>
        <taxon>Agaricineae</taxon>
        <taxon>Strophariaceae</taxon>
        <taxon>Psilocybe</taxon>
    </lineage>
</organism>